<dbReference type="GO" id="GO:0006355">
    <property type="term" value="P:regulation of DNA-templated transcription"/>
    <property type="evidence" value="ECO:0007669"/>
    <property type="project" value="InterPro"/>
</dbReference>
<feature type="domain" description="Sigma-54 factor interaction" evidence="5">
    <location>
        <begin position="429"/>
        <end position="487"/>
    </location>
</feature>
<keyword evidence="3" id="KW-0805">Transcription regulation</keyword>
<dbReference type="STRING" id="366584.SAMN05216377_10921"/>
<proteinExistence type="predicted"/>
<dbReference type="InterPro" id="IPR002078">
    <property type="entry name" value="Sigma_54_int"/>
</dbReference>
<dbReference type="InterPro" id="IPR002197">
    <property type="entry name" value="HTH_Fis"/>
</dbReference>
<evidence type="ECO:0000313" key="6">
    <source>
        <dbReference type="EMBL" id="SDG09981.1"/>
    </source>
</evidence>
<keyword evidence="4" id="KW-0804">Transcription</keyword>
<evidence type="ECO:0000256" key="1">
    <source>
        <dbReference type="ARBA" id="ARBA00022741"/>
    </source>
</evidence>
<sequence length="567" mass="61107">MTVDERERLVRAAREGFLSGDRPDARLRPEIASSWRRSRLSRVAPSDDSVPYAPLLDGANRLLTAAATPVLDWLADQLTGGTAVILADADARILDRRADGRTLSRHLDTVLCVPGSQFGEEHIGTNGIGSVLEASGPVRIAGAEHYRDNLQGFTCVGTPLRHPVHRRLMGVLDVCCRYDDTNDLMTPLMLSAAREIESRMYAESSLRERMLLEEFLKASRRTSALVVTLNQDFLITTTAAATLLDPSDHALLWEWASDAMTRRGECAGDVRLHGGAVVSARARMVPDAGVLIELRGDRAGSPHRRPATSDPELPGRSAAWRRALAEVGAATRSGLDVLVTGEPGTGKTRVAARILPGATVFDAALAAVSPAWTAELQDALRRGPVILRHLDALPADLAPVVAALLGTSRVVATASDPAARLFDHFGARIELPPLRQRPEDLPDVAAALLRTPSPAPRLQPAALQALQAYGWPGNVRELGAVLASARLRAMGGDIGLAHLPAEHRRAASPSLPTLRRTERETILEALRDVRGNKLAAAERLGIARSTLYRKMRALGIEDTRFAPVRGK</sequence>
<dbReference type="InterPro" id="IPR027417">
    <property type="entry name" value="P-loop_NTPase"/>
</dbReference>
<dbReference type="Gene3D" id="1.10.8.60">
    <property type="match status" value="1"/>
</dbReference>
<dbReference type="InterPro" id="IPR009057">
    <property type="entry name" value="Homeodomain-like_sf"/>
</dbReference>
<evidence type="ECO:0000256" key="2">
    <source>
        <dbReference type="ARBA" id="ARBA00022840"/>
    </source>
</evidence>
<dbReference type="SUPFAM" id="SSF52540">
    <property type="entry name" value="P-loop containing nucleoside triphosphate hydrolases"/>
    <property type="match status" value="1"/>
</dbReference>
<dbReference type="OrthoDB" id="5496274at2"/>
<protein>
    <submittedName>
        <fullName evidence="6">Transcriptional regulator of acetoin/glycerol metabolism</fullName>
    </submittedName>
</protein>
<dbReference type="InterPro" id="IPR058031">
    <property type="entry name" value="AAA_lid_NorR"/>
</dbReference>
<dbReference type="RefSeq" id="WP_093084400.1">
    <property type="nucleotide sequence ID" value="NZ_FNBE01000009.1"/>
</dbReference>
<dbReference type="GO" id="GO:0005524">
    <property type="term" value="F:ATP binding"/>
    <property type="evidence" value="ECO:0007669"/>
    <property type="project" value="UniProtKB-KW"/>
</dbReference>
<reference evidence="6 7" key="1">
    <citation type="submission" date="2016-10" db="EMBL/GenBank/DDBJ databases">
        <authorList>
            <person name="de Groot N.N."/>
        </authorList>
    </citation>
    <scope>NUCLEOTIDE SEQUENCE [LARGE SCALE GENOMIC DNA]</scope>
    <source>
        <strain evidence="6 7">CGMCC 4.3143</strain>
    </source>
</reference>
<dbReference type="SUPFAM" id="SSF46689">
    <property type="entry name" value="Homeodomain-like"/>
    <property type="match status" value="1"/>
</dbReference>
<keyword evidence="2" id="KW-0067">ATP-binding</keyword>
<accession>A0A1G7RGV7</accession>
<evidence type="ECO:0000313" key="7">
    <source>
        <dbReference type="Proteomes" id="UP000198967"/>
    </source>
</evidence>
<dbReference type="Proteomes" id="UP000198967">
    <property type="component" value="Unassembled WGS sequence"/>
</dbReference>
<dbReference type="GO" id="GO:0043565">
    <property type="term" value="F:sequence-specific DNA binding"/>
    <property type="evidence" value="ECO:0007669"/>
    <property type="project" value="InterPro"/>
</dbReference>
<dbReference type="AlphaFoldDB" id="A0A1G7RGV7"/>
<dbReference type="PANTHER" id="PTHR32071:SF122">
    <property type="entry name" value="SIGMA FACTOR"/>
    <property type="match status" value="1"/>
</dbReference>
<dbReference type="Pfam" id="PF25601">
    <property type="entry name" value="AAA_lid_14"/>
    <property type="match status" value="1"/>
</dbReference>
<dbReference type="Gene3D" id="3.30.450.40">
    <property type="match status" value="1"/>
</dbReference>
<keyword evidence="7" id="KW-1185">Reference proteome</keyword>
<evidence type="ECO:0000259" key="5">
    <source>
        <dbReference type="PROSITE" id="PS50045"/>
    </source>
</evidence>
<evidence type="ECO:0000256" key="3">
    <source>
        <dbReference type="ARBA" id="ARBA00023015"/>
    </source>
</evidence>
<dbReference type="Pfam" id="PF02954">
    <property type="entry name" value="HTH_8"/>
    <property type="match status" value="1"/>
</dbReference>
<organism evidence="6 7">
    <name type="scientific">Pseudonocardia oroxyli</name>
    <dbReference type="NCBI Taxonomy" id="366584"/>
    <lineage>
        <taxon>Bacteria</taxon>
        <taxon>Bacillati</taxon>
        <taxon>Actinomycetota</taxon>
        <taxon>Actinomycetes</taxon>
        <taxon>Pseudonocardiales</taxon>
        <taxon>Pseudonocardiaceae</taxon>
        <taxon>Pseudonocardia</taxon>
    </lineage>
</organism>
<gene>
    <name evidence="6" type="ORF">SAMN05216377_10921</name>
</gene>
<dbReference type="PANTHER" id="PTHR32071">
    <property type="entry name" value="TRANSCRIPTIONAL REGULATORY PROTEIN"/>
    <property type="match status" value="1"/>
</dbReference>
<dbReference type="EMBL" id="FNBE01000009">
    <property type="protein sequence ID" value="SDG09981.1"/>
    <property type="molecule type" value="Genomic_DNA"/>
</dbReference>
<dbReference type="Gene3D" id="1.10.10.60">
    <property type="entry name" value="Homeodomain-like"/>
    <property type="match status" value="1"/>
</dbReference>
<dbReference type="PROSITE" id="PS50045">
    <property type="entry name" value="SIGMA54_INTERACT_4"/>
    <property type="match status" value="1"/>
</dbReference>
<dbReference type="InterPro" id="IPR029016">
    <property type="entry name" value="GAF-like_dom_sf"/>
</dbReference>
<dbReference type="Gene3D" id="3.40.50.300">
    <property type="entry name" value="P-loop containing nucleotide triphosphate hydrolases"/>
    <property type="match status" value="1"/>
</dbReference>
<keyword evidence="1" id="KW-0547">Nucleotide-binding</keyword>
<evidence type="ECO:0000256" key="4">
    <source>
        <dbReference type="ARBA" id="ARBA00023163"/>
    </source>
</evidence>
<dbReference type="PRINTS" id="PR01590">
    <property type="entry name" value="HTHFIS"/>
</dbReference>
<name>A0A1G7RGV7_PSEOR</name>